<gene>
    <name evidence="1" type="ORF">MJO28_003758</name>
</gene>
<reference evidence="2" key="1">
    <citation type="journal article" date="2018" name="BMC Genomics">
        <title>Genomic insights into host adaptation between the wheat stripe rust pathogen (Puccinia striiformis f. sp. tritici) and the barley stripe rust pathogen (Puccinia striiformis f. sp. hordei).</title>
        <authorList>
            <person name="Xia C."/>
            <person name="Wang M."/>
            <person name="Yin C."/>
            <person name="Cornejo O.E."/>
            <person name="Hulbert S.H."/>
            <person name="Chen X."/>
        </authorList>
    </citation>
    <scope>NUCLEOTIDE SEQUENCE [LARGE SCALE GENOMIC DNA]</scope>
    <source>
        <strain evidence="2">93-210</strain>
    </source>
</reference>
<reference evidence="1 2" key="3">
    <citation type="journal article" date="2022" name="Microbiol. Spectr.">
        <title>Folding features and dynamics of 3D genome architecture in plant fungal pathogens.</title>
        <authorList>
            <person name="Xia C."/>
        </authorList>
    </citation>
    <scope>NUCLEOTIDE SEQUENCE [LARGE SCALE GENOMIC DNA]</scope>
    <source>
        <strain evidence="1 2">93-210</strain>
    </source>
</reference>
<keyword evidence="2" id="KW-1185">Reference proteome</keyword>
<organism evidence="1 2">
    <name type="scientific">Puccinia striiformis f. sp. tritici</name>
    <dbReference type="NCBI Taxonomy" id="168172"/>
    <lineage>
        <taxon>Eukaryota</taxon>
        <taxon>Fungi</taxon>
        <taxon>Dikarya</taxon>
        <taxon>Basidiomycota</taxon>
        <taxon>Pucciniomycotina</taxon>
        <taxon>Pucciniomycetes</taxon>
        <taxon>Pucciniales</taxon>
        <taxon>Pucciniaceae</taxon>
        <taxon>Puccinia</taxon>
    </lineage>
</organism>
<reference evidence="2" key="2">
    <citation type="journal article" date="2018" name="Mol. Plant Microbe Interact.">
        <title>Genome sequence resources for the wheat stripe rust pathogen (Puccinia striiformis f. sp. tritici) and the barley stripe rust pathogen (Puccinia striiformis f. sp. hordei).</title>
        <authorList>
            <person name="Xia C."/>
            <person name="Wang M."/>
            <person name="Yin C."/>
            <person name="Cornejo O.E."/>
            <person name="Hulbert S.H."/>
            <person name="Chen X."/>
        </authorList>
    </citation>
    <scope>NUCLEOTIDE SEQUENCE [LARGE SCALE GENOMIC DNA]</scope>
    <source>
        <strain evidence="2">93-210</strain>
    </source>
</reference>
<comment type="caution">
    <text evidence="1">The sequence shown here is derived from an EMBL/GenBank/DDBJ whole genome shotgun (WGS) entry which is preliminary data.</text>
</comment>
<sequence>MEAEVKEDDVVDLDLLVAGSHKTKFKQEDGTLRAVSFFIQYDNAEKYASRITSNNSLESYPYNLGNSGLAACLSVLRIFNQPTAAPIAHFLDYKVVPWISPSSPLKSKPPLDREDKVAQVSVKIIKTEDCIHSYAK</sequence>
<dbReference type="Proteomes" id="UP001060170">
    <property type="component" value="Chromosome 4"/>
</dbReference>
<evidence type="ECO:0000313" key="2">
    <source>
        <dbReference type="Proteomes" id="UP001060170"/>
    </source>
</evidence>
<name>A0ACC0EP59_9BASI</name>
<dbReference type="EMBL" id="CM045868">
    <property type="protein sequence ID" value="KAI7956663.1"/>
    <property type="molecule type" value="Genomic_DNA"/>
</dbReference>
<feature type="non-terminal residue" evidence="1">
    <location>
        <position position="136"/>
    </location>
</feature>
<accession>A0ACC0EP59</accession>
<evidence type="ECO:0000313" key="1">
    <source>
        <dbReference type="EMBL" id="KAI7956663.1"/>
    </source>
</evidence>
<protein>
    <submittedName>
        <fullName evidence="1">Uncharacterized protein</fullName>
    </submittedName>
</protein>
<proteinExistence type="predicted"/>